<dbReference type="InterPro" id="IPR026444">
    <property type="entry name" value="Secre_tail"/>
</dbReference>
<dbReference type="Gene3D" id="2.60.40.4070">
    <property type="match status" value="1"/>
</dbReference>
<sequence length="575" mass="61874">MPGRTHVFRRPPRSPVAPFFTILIVVASSLLRPGVSAGGRVWGPAARSQPAATANDSSWWTPWFPSTTPPVRVAFSYVRDPVRNRLIIFGGAAAPGVVLQNDTWVLSLSDPSTWVELTPSGGPPPARSLPSAIYDPIRDRMIIFGGTSTSGSHYSNDVWALDLSGAPQWTQIFPSGGPIPARALHSAIYDPVSDRMLVYGGFDGFTSLDDLWGLSLSGAPAWTQLTPAGASPGARDYHRAIYDPTFNSMVLFGGLLTSPPNSTYFNDTWSLSLSGTLAWSQISPPDPLPSARSGMSMVYDSTRDRILVYGGGGATGTLGDAWALSLSGPPTWAQAAPTGNVPPVRAAHAAVYDPSSDQMVIYGGNNIGVRLNDTWSFRWCAPCAPTAVSVFLDAADASQGVVRLRWIVPEGETLVGTVERRDEGSDWVDATGPLPVNAPEFRYEDLSVEAGKRYAYRLRLRNTSEEWFTSEAWVQVPSSVAAPRAPVLDTPYPNPSGGSVTFRIGIPDQGAAHLRIYDVAGRRIASILEGDEPAGWTTRVWRGEDSSGHRVSTGVYIAVLEVRGQTVRRKILVAR</sequence>
<organism evidence="3 4">
    <name type="scientific">Eiseniibacteriota bacterium</name>
    <dbReference type="NCBI Taxonomy" id="2212470"/>
    <lineage>
        <taxon>Bacteria</taxon>
        <taxon>Candidatus Eiseniibacteriota</taxon>
    </lineage>
</organism>
<dbReference type="SUPFAM" id="SSF50965">
    <property type="entry name" value="Galactose oxidase, central domain"/>
    <property type="match status" value="2"/>
</dbReference>
<dbReference type="InterPro" id="IPR015915">
    <property type="entry name" value="Kelch-typ_b-propeller"/>
</dbReference>
<keyword evidence="2" id="KW-0677">Repeat</keyword>
<dbReference type="Gene3D" id="2.120.10.80">
    <property type="entry name" value="Kelch-type beta propeller"/>
    <property type="match status" value="2"/>
</dbReference>
<evidence type="ECO:0000313" key="4">
    <source>
        <dbReference type="Proteomes" id="UP000319829"/>
    </source>
</evidence>
<reference evidence="3 4" key="1">
    <citation type="journal article" date="2019" name="Nat. Microbiol.">
        <title>Mediterranean grassland soil C-N compound turnover is dependent on rainfall and depth, and is mediated by genomically divergent microorganisms.</title>
        <authorList>
            <person name="Diamond S."/>
            <person name="Andeer P.F."/>
            <person name="Li Z."/>
            <person name="Crits-Christoph A."/>
            <person name="Burstein D."/>
            <person name="Anantharaman K."/>
            <person name="Lane K.R."/>
            <person name="Thomas B.C."/>
            <person name="Pan C."/>
            <person name="Northen T.R."/>
            <person name="Banfield J.F."/>
        </authorList>
    </citation>
    <scope>NUCLEOTIDE SEQUENCE [LARGE SCALE GENOMIC DNA]</scope>
    <source>
        <strain evidence="3">WS_4</strain>
    </source>
</reference>
<dbReference type="Pfam" id="PF24681">
    <property type="entry name" value="Kelch_KLHDC2_KLHL20_DRC7"/>
    <property type="match status" value="2"/>
</dbReference>
<dbReference type="PANTHER" id="PTHR46093:SF18">
    <property type="entry name" value="FIBRONECTIN TYPE-III DOMAIN-CONTAINING PROTEIN"/>
    <property type="match status" value="1"/>
</dbReference>
<name>A0A538SWT7_UNCEI</name>
<comment type="caution">
    <text evidence="3">The sequence shown here is derived from an EMBL/GenBank/DDBJ whole genome shotgun (WGS) entry which is preliminary data.</text>
</comment>
<evidence type="ECO:0000256" key="1">
    <source>
        <dbReference type="ARBA" id="ARBA00022441"/>
    </source>
</evidence>
<evidence type="ECO:0000313" key="3">
    <source>
        <dbReference type="EMBL" id="TMQ55859.1"/>
    </source>
</evidence>
<dbReference type="Proteomes" id="UP000319829">
    <property type="component" value="Unassembled WGS sequence"/>
</dbReference>
<dbReference type="InterPro" id="IPR011043">
    <property type="entry name" value="Gal_Oxase/kelch_b-propeller"/>
</dbReference>
<gene>
    <name evidence="3" type="ORF">E6K74_01985</name>
</gene>
<proteinExistence type="predicted"/>
<dbReference type="NCBIfam" id="TIGR04183">
    <property type="entry name" value="Por_Secre_tail"/>
    <property type="match status" value="1"/>
</dbReference>
<evidence type="ECO:0000256" key="2">
    <source>
        <dbReference type="ARBA" id="ARBA00022737"/>
    </source>
</evidence>
<dbReference type="EMBL" id="VBOU01000012">
    <property type="protein sequence ID" value="TMQ55859.1"/>
    <property type="molecule type" value="Genomic_DNA"/>
</dbReference>
<dbReference type="AlphaFoldDB" id="A0A538SWT7"/>
<dbReference type="PANTHER" id="PTHR46093">
    <property type="entry name" value="ACYL-COA-BINDING DOMAIN-CONTAINING PROTEIN 5"/>
    <property type="match status" value="1"/>
</dbReference>
<keyword evidence="1" id="KW-0880">Kelch repeat</keyword>
<accession>A0A538SWT7</accession>
<protein>
    <submittedName>
        <fullName evidence="3">T9SS type A sorting domain-containing protein</fullName>
    </submittedName>
</protein>